<dbReference type="EC" id="2.1.1.190" evidence="7"/>
<keyword evidence="2 4" id="KW-0808">Transferase</keyword>
<evidence type="ECO:0000256" key="3">
    <source>
        <dbReference type="ARBA" id="ARBA00022691"/>
    </source>
</evidence>
<comment type="caution">
    <text evidence="7">The sequence shown here is derived from an EMBL/GenBank/DDBJ whole genome shotgun (WGS) entry which is preliminary data.</text>
</comment>
<evidence type="ECO:0000256" key="4">
    <source>
        <dbReference type="PROSITE-ProRule" id="PRU01024"/>
    </source>
</evidence>
<evidence type="ECO:0000313" key="7">
    <source>
        <dbReference type="EMBL" id="MBB5021128.1"/>
    </source>
</evidence>
<keyword evidence="1 4" id="KW-0489">Methyltransferase</keyword>
<feature type="binding site" evidence="4">
    <location>
        <position position="309"/>
    </location>
    <ligand>
        <name>S-adenosyl-L-methionine</name>
        <dbReference type="ChEBI" id="CHEBI:59789"/>
    </ligand>
</feature>
<dbReference type="InterPro" id="IPR010280">
    <property type="entry name" value="U5_MeTrfase_fam"/>
</dbReference>
<evidence type="ECO:0000313" key="8">
    <source>
        <dbReference type="Proteomes" id="UP000528322"/>
    </source>
</evidence>
<feature type="binding site" evidence="4">
    <location>
        <position position="218"/>
    </location>
    <ligand>
        <name>S-adenosyl-L-methionine</name>
        <dbReference type="ChEBI" id="CHEBI:59789"/>
    </ligand>
</feature>
<feature type="binding site" evidence="4">
    <location>
        <position position="244"/>
    </location>
    <ligand>
        <name>S-adenosyl-L-methionine</name>
        <dbReference type="ChEBI" id="CHEBI:59789"/>
    </ligand>
</feature>
<evidence type="ECO:0000256" key="5">
    <source>
        <dbReference type="PROSITE-ProRule" id="PRU10015"/>
    </source>
</evidence>
<dbReference type="PROSITE" id="PS50926">
    <property type="entry name" value="TRAM"/>
    <property type="match status" value="1"/>
</dbReference>
<keyword evidence="8" id="KW-1185">Reference proteome</keyword>
<reference evidence="7 8" key="1">
    <citation type="submission" date="2020-08" db="EMBL/GenBank/DDBJ databases">
        <title>Genomic Encyclopedia of Type Strains, Phase IV (KMG-IV): sequencing the most valuable type-strain genomes for metagenomic binning, comparative biology and taxonomic classification.</title>
        <authorList>
            <person name="Goeker M."/>
        </authorList>
    </citation>
    <scope>NUCLEOTIDE SEQUENCE [LARGE SCALE GENOMIC DNA]</scope>
    <source>
        <strain evidence="7 8">DSM 22071</strain>
    </source>
</reference>
<dbReference type="EMBL" id="JACHID010000002">
    <property type="protein sequence ID" value="MBB5021128.1"/>
    <property type="molecule type" value="Genomic_DNA"/>
</dbReference>
<dbReference type="Gene3D" id="2.40.50.140">
    <property type="entry name" value="Nucleic acid-binding proteins"/>
    <property type="match status" value="1"/>
</dbReference>
<dbReference type="SUPFAM" id="SSF53335">
    <property type="entry name" value="S-adenosyl-L-methionine-dependent methyltransferases"/>
    <property type="match status" value="1"/>
</dbReference>
<dbReference type="InterPro" id="IPR012340">
    <property type="entry name" value="NA-bd_OB-fold"/>
</dbReference>
<sequence>MDILDIDIVKYAPPGIGMGYGEDRAVFVPAAMPGERVRVEVLQRKRRYIRARLVEVLLSSERRISPRCPYYLECGGCDLMHLDYDEQLHLKKQMLHEVLKGQGVDVSPSLTASTPWHYRHRAQLKVRRAQVGFFARHSNTVVNVKECLVLAESLNQAREKIATYSLPDGDCHLLASRNGEVAATFRGKPGSLMLPFSHTVDENYGFGAVTLDSGGFAQSNPHITTAIAHQLAQLCRDQRIWEGYCGSGTFSLPLATVAVSLQGWEVVAPAAKLARRNISRHGLDSRAHFYCGDADNAAIPSDCDTIVVDPPRSGLGRGIIRQILSSGAQQLVYVSCNPATLARDLRNITDNSGFVLEGAQGYDMYPQTTHLEVIAELRRNGQGD</sequence>
<dbReference type="GO" id="GO:0070041">
    <property type="term" value="F:rRNA (uridine-C5-)-methyltransferase activity"/>
    <property type="evidence" value="ECO:0007669"/>
    <property type="project" value="TreeGrafter"/>
</dbReference>
<keyword evidence="3 4" id="KW-0949">S-adenosyl-L-methionine</keyword>
<dbReference type="Proteomes" id="UP000528322">
    <property type="component" value="Unassembled WGS sequence"/>
</dbReference>
<feature type="domain" description="TRAM" evidence="6">
    <location>
        <begin position="1"/>
        <end position="55"/>
    </location>
</feature>
<feature type="active site" evidence="5">
    <location>
        <position position="336"/>
    </location>
</feature>
<name>A0A7W7Y314_9BACT</name>
<dbReference type="Pfam" id="PF01938">
    <property type="entry name" value="TRAM"/>
    <property type="match status" value="1"/>
</dbReference>
<comment type="similarity">
    <text evidence="4">Belongs to the class I-like SAM-binding methyltransferase superfamily. RNA M5U methyltransferase family.</text>
</comment>
<gene>
    <name evidence="7" type="ORF">HNR37_000434</name>
</gene>
<evidence type="ECO:0000256" key="1">
    <source>
        <dbReference type="ARBA" id="ARBA00022603"/>
    </source>
</evidence>
<protein>
    <submittedName>
        <fullName evidence="7">23S rRNA (Uracil1939-C5)-methyltransferase</fullName>
        <ecNumber evidence="7">2.1.1.190</ecNumber>
    </submittedName>
</protein>
<evidence type="ECO:0000259" key="6">
    <source>
        <dbReference type="PROSITE" id="PS50926"/>
    </source>
</evidence>
<evidence type="ECO:0000256" key="2">
    <source>
        <dbReference type="ARBA" id="ARBA00022679"/>
    </source>
</evidence>
<dbReference type="GO" id="GO:0070475">
    <property type="term" value="P:rRNA base methylation"/>
    <property type="evidence" value="ECO:0007669"/>
    <property type="project" value="TreeGrafter"/>
</dbReference>
<dbReference type="InterPro" id="IPR030390">
    <property type="entry name" value="MeTrfase_TrmA_AS"/>
</dbReference>
<dbReference type="RefSeq" id="WP_183729235.1">
    <property type="nucleotide sequence ID" value="NZ_JACHID010000002.1"/>
</dbReference>
<dbReference type="AlphaFoldDB" id="A0A7W7Y314"/>
<dbReference type="PROSITE" id="PS51687">
    <property type="entry name" value="SAM_MT_RNA_M5U"/>
    <property type="match status" value="1"/>
</dbReference>
<feature type="active site" description="Nucleophile" evidence="4">
    <location>
        <position position="336"/>
    </location>
</feature>
<dbReference type="CDD" id="cd02440">
    <property type="entry name" value="AdoMet_MTases"/>
    <property type="match status" value="1"/>
</dbReference>
<dbReference type="InterPro" id="IPR002792">
    <property type="entry name" value="TRAM_dom"/>
</dbReference>
<organism evidence="7 8">
    <name type="scientific">Desulfurispira natronophila</name>
    <dbReference type="NCBI Taxonomy" id="682562"/>
    <lineage>
        <taxon>Bacteria</taxon>
        <taxon>Pseudomonadati</taxon>
        <taxon>Chrysiogenota</taxon>
        <taxon>Chrysiogenia</taxon>
        <taxon>Chrysiogenales</taxon>
        <taxon>Chrysiogenaceae</taxon>
        <taxon>Desulfurispira</taxon>
    </lineage>
</organism>
<dbReference type="PROSITE" id="PS01230">
    <property type="entry name" value="TRMA_1"/>
    <property type="match status" value="1"/>
</dbReference>
<dbReference type="InterPro" id="IPR029063">
    <property type="entry name" value="SAM-dependent_MTases_sf"/>
</dbReference>
<accession>A0A7W7Y314</accession>
<feature type="binding site" evidence="4">
    <location>
        <position position="265"/>
    </location>
    <ligand>
        <name>S-adenosyl-L-methionine</name>
        <dbReference type="ChEBI" id="CHEBI:59789"/>
    </ligand>
</feature>
<dbReference type="SUPFAM" id="SSF50249">
    <property type="entry name" value="Nucleic acid-binding proteins"/>
    <property type="match status" value="1"/>
</dbReference>
<dbReference type="PANTHER" id="PTHR11061:SF30">
    <property type="entry name" value="TRNA (URACIL(54)-C(5))-METHYLTRANSFERASE"/>
    <property type="match status" value="1"/>
</dbReference>
<dbReference type="Pfam" id="PF05958">
    <property type="entry name" value="tRNA_U5-meth_tr"/>
    <property type="match status" value="1"/>
</dbReference>
<dbReference type="Gene3D" id="3.40.50.150">
    <property type="entry name" value="Vaccinia Virus protein VP39"/>
    <property type="match status" value="2"/>
</dbReference>
<proteinExistence type="inferred from homology"/>
<dbReference type="PANTHER" id="PTHR11061">
    <property type="entry name" value="RNA M5U METHYLTRANSFERASE"/>
    <property type="match status" value="1"/>
</dbReference>